<feature type="domain" description="Barstar (barnase inhibitor)" evidence="2">
    <location>
        <begin position="20"/>
        <end position="109"/>
    </location>
</feature>
<evidence type="ECO:0000256" key="1">
    <source>
        <dbReference type="ARBA" id="ARBA00006845"/>
    </source>
</evidence>
<gene>
    <name evidence="3" type="ORF">L0P92_35035</name>
</gene>
<dbReference type="InterPro" id="IPR035905">
    <property type="entry name" value="Barstar-like_sf"/>
</dbReference>
<evidence type="ECO:0000313" key="4">
    <source>
        <dbReference type="Proteomes" id="UP001139384"/>
    </source>
</evidence>
<dbReference type="EMBL" id="JAKEIP010000236">
    <property type="protein sequence ID" value="MCF1598726.1"/>
    <property type="molecule type" value="Genomic_DNA"/>
</dbReference>
<dbReference type="RefSeq" id="WP_234767092.1">
    <property type="nucleotide sequence ID" value="NZ_JAKEIP010000236.1"/>
</dbReference>
<dbReference type="Proteomes" id="UP001139384">
    <property type="component" value="Unassembled WGS sequence"/>
</dbReference>
<dbReference type="InterPro" id="IPR000468">
    <property type="entry name" value="Barstar"/>
</dbReference>
<evidence type="ECO:0000313" key="3">
    <source>
        <dbReference type="EMBL" id="MCF1598726.1"/>
    </source>
</evidence>
<sequence>MNWNWLRLTVPEPPGDSLSAVVRGTDCRTRAGLFSAWARALEFPAYFGHNWDAFHDCVSEKALWHSDPDGPPPAHPLTILVEDAAHLLADAAPQDLTVLLQSLSDAATVQDGDEDAHAYPDGFRLHLLLHDTPAGLLELAGRMRQAGFLPSAVPPQAPF</sequence>
<comment type="similarity">
    <text evidence="1">Belongs to the barstar family.</text>
</comment>
<proteinExistence type="inferred from homology"/>
<keyword evidence="4" id="KW-1185">Reference proteome</keyword>
<dbReference type="Pfam" id="PF01337">
    <property type="entry name" value="Barstar"/>
    <property type="match status" value="1"/>
</dbReference>
<name>A0A9X1Q538_STRM4</name>
<protein>
    <submittedName>
        <fullName evidence="3">Barstar family protein</fullName>
    </submittedName>
</protein>
<comment type="caution">
    <text evidence="3">The sequence shown here is derived from an EMBL/GenBank/DDBJ whole genome shotgun (WGS) entry which is preliminary data.</text>
</comment>
<accession>A0A9X1Q538</accession>
<reference evidence="3" key="1">
    <citation type="submission" date="2022-01" db="EMBL/GenBank/DDBJ databases">
        <title>Draft Genome Sequences of Seven Type Strains of the Genus Streptomyces.</title>
        <authorList>
            <person name="Aziz S."/>
            <person name="Coretto E."/>
            <person name="Chronakova A."/>
            <person name="Sproer C."/>
            <person name="Huber K."/>
            <person name="Nouioui I."/>
            <person name="Gross H."/>
        </authorList>
    </citation>
    <scope>NUCLEOTIDE SEQUENCE</scope>
    <source>
        <strain evidence="3">DSM 103493</strain>
    </source>
</reference>
<dbReference type="SUPFAM" id="SSF52038">
    <property type="entry name" value="Barstar-related"/>
    <property type="match status" value="1"/>
</dbReference>
<organism evidence="3 4">
    <name type="scientific">Streptomyces muensis</name>
    <dbReference type="NCBI Taxonomy" id="1077944"/>
    <lineage>
        <taxon>Bacteria</taxon>
        <taxon>Bacillati</taxon>
        <taxon>Actinomycetota</taxon>
        <taxon>Actinomycetes</taxon>
        <taxon>Kitasatosporales</taxon>
        <taxon>Streptomycetaceae</taxon>
        <taxon>Streptomyces</taxon>
    </lineage>
</organism>
<dbReference type="Gene3D" id="3.30.370.10">
    <property type="entry name" value="Barstar-like"/>
    <property type="match status" value="1"/>
</dbReference>
<evidence type="ECO:0000259" key="2">
    <source>
        <dbReference type="Pfam" id="PF01337"/>
    </source>
</evidence>
<dbReference type="AlphaFoldDB" id="A0A9X1Q538"/>